<name>A0A1I4NR53_9GAMM</name>
<gene>
    <name evidence="2" type="ORF">SAMN04487963_1566</name>
</gene>
<keyword evidence="1" id="KW-0472">Membrane</keyword>
<sequence>MMEQDPLSQLRDIHLPDPGGFWPPAPGWWVLLALTLILVAFAAWQLIRKHRRNRWLTQALAEVDALAVESHRDSDWFRRLNQVLKRGARVRYPERSAEALSGDAWINFLLETSPKDRIASRPTVEEMVASSWRPVPTCNADHAIAVARLWLRGQKC</sequence>
<organism evidence="2 3">
    <name type="scientific">Marinobacter zhejiangensis</name>
    <dbReference type="NCBI Taxonomy" id="488535"/>
    <lineage>
        <taxon>Bacteria</taxon>
        <taxon>Pseudomonadati</taxon>
        <taxon>Pseudomonadota</taxon>
        <taxon>Gammaproteobacteria</taxon>
        <taxon>Pseudomonadales</taxon>
        <taxon>Marinobacteraceae</taxon>
        <taxon>Marinobacter</taxon>
    </lineage>
</organism>
<dbReference type="EMBL" id="FOUE01000002">
    <property type="protein sequence ID" value="SFM18018.1"/>
    <property type="molecule type" value="Genomic_DNA"/>
</dbReference>
<evidence type="ECO:0008006" key="4">
    <source>
        <dbReference type="Google" id="ProtNLM"/>
    </source>
</evidence>
<dbReference type="Proteomes" id="UP000198519">
    <property type="component" value="Unassembled WGS sequence"/>
</dbReference>
<proteinExistence type="predicted"/>
<dbReference type="OrthoDB" id="283083at2"/>
<dbReference type="RefSeq" id="WP_092021353.1">
    <property type="nucleotide sequence ID" value="NZ_FOUE01000002.1"/>
</dbReference>
<dbReference type="STRING" id="488535.SAMN04487963_1566"/>
<dbReference type="InterPro" id="IPR025489">
    <property type="entry name" value="DUF4381"/>
</dbReference>
<reference evidence="3" key="1">
    <citation type="submission" date="2016-10" db="EMBL/GenBank/DDBJ databases">
        <authorList>
            <person name="Varghese N."/>
            <person name="Submissions S."/>
        </authorList>
    </citation>
    <scope>NUCLEOTIDE SEQUENCE [LARGE SCALE GENOMIC DNA]</scope>
    <source>
        <strain evidence="3">CGMCC 1.7061</strain>
    </source>
</reference>
<feature type="transmembrane region" description="Helical" evidence="1">
    <location>
        <begin position="28"/>
        <end position="47"/>
    </location>
</feature>
<dbReference type="Pfam" id="PF14316">
    <property type="entry name" value="DUF4381"/>
    <property type="match status" value="1"/>
</dbReference>
<keyword evidence="1" id="KW-0812">Transmembrane</keyword>
<keyword evidence="3" id="KW-1185">Reference proteome</keyword>
<dbReference type="AlphaFoldDB" id="A0A1I4NR53"/>
<keyword evidence="1" id="KW-1133">Transmembrane helix</keyword>
<protein>
    <recommendedName>
        <fullName evidence="4">DUF4381 domain-containing protein</fullName>
    </recommendedName>
</protein>
<evidence type="ECO:0000313" key="2">
    <source>
        <dbReference type="EMBL" id="SFM18018.1"/>
    </source>
</evidence>
<evidence type="ECO:0000313" key="3">
    <source>
        <dbReference type="Proteomes" id="UP000198519"/>
    </source>
</evidence>
<evidence type="ECO:0000256" key="1">
    <source>
        <dbReference type="SAM" id="Phobius"/>
    </source>
</evidence>
<accession>A0A1I4NR53</accession>